<dbReference type="InterPro" id="IPR044806">
    <property type="entry name" value="WVD2/WDL1-4"/>
</dbReference>
<feature type="region of interest" description="Disordered" evidence="6">
    <location>
        <begin position="247"/>
        <end position="268"/>
    </location>
</feature>
<accession>A0ABC8TIL5</accession>
<proteinExistence type="inferred from homology"/>
<dbReference type="EMBL" id="CAUOFW020004969">
    <property type="protein sequence ID" value="CAK9167952.1"/>
    <property type="molecule type" value="Genomic_DNA"/>
</dbReference>
<keyword evidence="3" id="KW-0963">Cytoplasm</keyword>
<evidence type="ECO:0000256" key="2">
    <source>
        <dbReference type="ARBA" id="ARBA00005885"/>
    </source>
</evidence>
<organism evidence="8 9">
    <name type="scientific">Ilex paraguariensis</name>
    <name type="common">yerba mate</name>
    <dbReference type="NCBI Taxonomy" id="185542"/>
    <lineage>
        <taxon>Eukaryota</taxon>
        <taxon>Viridiplantae</taxon>
        <taxon>Streptophyta</taxon>
        <taxon>Embryophyta</taxon>
        <taxon>Tracheophyta</taxon>
        <taxon>Spermatophyta</taxon>
        <taxon>Magnoliopsida</taxon>
        <taxon>eudicotyledons</taxon>
        <taxon>Gunneridae</taxon>
        <taxon>Pentapetalae</taxon>
        <taxon>asterids</taxon>
        <taxon>campanulids</taxon>
        <taxon>Aquifoliales</taxon>
        <taxon>Aquifoliaceae</taxon>
        <taxon>Ilex</taxon>
    </lineage>
</organism>
<sequence length="403" mass="44282">MGMEVADVCMDKEPDCVVTYSGDVSQDLSNGSTINNQDVAESFVPIIGAPEPRLLKEDDEIKEYEVKECTTESPVAISEISHVEKCKKEQDKVKTEAQKSKDNSKKSRPSSKPATKSSVGNIRAKFTVPQPFALATEKRATCGSGSRPSGTEPDTVNKSTQANGLRHPVASDQSKLVSPSVARKPLQPDNKKHPDEDDSCSVVSSYPFNDGSCRLNLFFWKTATSAPVFRSTERAERRKEFHSKLEEKHEALEAEKSQWEAKTKEEKDAAIKQLRKSLLFKANPMPSFYHEGPPPKVELKKPPPTRAKSPKLGRRKSCSDGVGLSHGDKEIGGCGQGTRHSLGNYRATNPAAAMNRRERINVQNGNFTYKFKDDSKVLGETNEAVSLPPEMSGQGTMNIAVQS</sequence>
<dbReference type="GO" id="GO:0005874">
    <property type="term" value="C:microtubule"/>
    <property type="evidence" value="ECO:0007669"/>
    <property type="project" value="UniProtKB-KW"/>
</dbReference>
<feature type="domain" description="TPX2 C-terminal" evidence="7">
    <location>
        <begin position="228"/>
        <end position="304"/>
    </location>
</feature>
<evidence type="ECO:0000259" key="7">
    <source>
        <dbReference type="Pfam" id="PF06886"/>
    </source>
</evidence>
<evidence type="ECO:0000313" key="9">
    <source>
        <dbReference type="Proteomes" id="UP001642360"/>
    </source>
</evidence>
<dbReference type="InterPro" id="IPR027329">
    <property type="entry name" value="TPX2_C"/>
</dbReference>
<dbReference type="PANTHER" id="PTHR46372:SF2">
    <property type="entry name" value="PROTEIN WVD2-LIKE 3"/>
    <property type="match status" value="1"/>
</dbReference>
<evidence type="ECO:0000256" key="3">
    <source>
        <dbReference type="ARBA" id="ARBA00022490"/>
    </source>
</evidence>
<keyword evidence="9" id="KW-1185">Reference proteome</keyword>
<gene>
    <name evidence="8" type="ORF">ILEXP_LOCUS37271</name>
</gene>
<name>A0ABC8TIL5_9AQUA</name>
<feature type="region of interest" description="Disordered" evidence="6">
    <location>
        <begin position="285"/>
        <end position="324"/>
    </location>
</feature>
<evidence type="ECO:0000256" key="1">
    <source>
        <dbReference type="ARBA" id="ARBA00004245"/>
    </source>
</evidence>
<reference evidence="8 9" key="1">
    <citation type="submission" date="2024-02" db="EMBL/GenBank/DDBJ databases">
        <authorList>
            <person name="Vignale AGUSTIN F."/>
            <person name="Sosa J E."/>
            <person name="Modenutti C."/>
        </authorList>
    </citation>
    <scope>NUCLEOTIDE SEQUENCE [LARGE SCALE GENOMIC DNA]</scope>
</reference>
<keyword evidence="4" id="KW-0493">Microtubule</keyword>
<feature type="region of interest" description="Disordered" evidence="6">
    <location>
        <begin position="80"/>
        <end position="203"/>
    </location>
</feature>
<evidence type="ECO:0000313" key="8">
    <source>
        <dbReference type="EMBL" id="CAK9167952.1"/>
    </source>
</evidence>
<comment type="caution">
    <text evidence="8">The sequence shown here is derived from an EMBL/GenBank/DDBJ whole genome shotgun (WGS) entry which is preliminary data.</text>
</comment>
<feature type="compositionally biased region" description="Polar residues" evidence="6">
    <location>
        <begin position="143"/>
        <end position="163"/>
    </location>
</feature>
<evidence type="ECO:0000256" key="6">
    <source>
        <dbReference type="SAM" id="MobiDB-lite"/>
    </source>
</evidence>
<dbReference type="Proteomes" id="UP001642360">
    <property type="component" value="Unassembled WGS sequence"/>
</dbReference>
<feature type="compositionally biased region" description="Basic and acidic residues" evidence="6">
    <location>
        <begin position="81"/>
        <end position="105"/>
    </location>
</feature>
<protein>
    <recommendedName>
        <fullName evidence="7">TPX2 C-terminal domain-containing protein</fullName>
    </recommendedName>
</protein>
<dbReference type="PANTHER" id="PTHR46372">
    <property type="entry name" value="PROTEIN WVD2-LIKE 3"/>
    <property type="match status" value="1"/>
</dbReference>
<dbReference type="AlphaFoldDB" id="A0ABC8TIL5"/>
<keyword evidence="5" id="KW-0206">Cytoskeleton</keyword>
<evidence type="ECO:0000256" key="4">
    <source>
        <dbReference type="ARBA" id="ARBA00022701"/>
    </source>
</evidence>
<comment type="subcellular location">
    <subcellularLocation>
        <location evidence="1">Cytoplasm</location>
        <location evidence="1">Cytoskeleton</location>
    </subcellularLocation>
</comment>
<dbReference type="Pfam" id="PF06886">
    <property type="entry name" value="TPX2"/>
    <property type="match status" value="1"/>
</dbReference>
<comment type="similarity">
    <text evidence="2">Belongs to the TPX2 family.</text>
</comment>
<feature type="compositionally biased region" description="Polar residues" evidence="6">
    <location>
        <begin position="110"/>
        <end position="120"/>
    </location>
</feature>
<evidence type="ECO:0000256" key="5">
    <source>
        <dbReference type="ARBA" id="ARBA00023212"/>
    </source>
</evidence>